<sequence>MPLPEFKQAYEKMKLGDKSVEYNFGSIGESNDYFGISKYKPDFFEKAVESGIIKGIFCGHDHLNTFSLTYKDIMMTYGMSIDFLGYSGIGKKYTQRGGTLITINNDGLFKVDPVPLTTVVSNFVRGQNK</sequence>
<dbReference type="RefSeq" id="WP_250860527.1">
    <property type="nucleotide sequence ID" value="NZ_JAGSOJ010000003.1"/>
</dbReference>
<dbReference type="AlphaFoldDB" id="A0A9J6P5M4"/>
<name>A0A9J6P5M4_9CLOT</name>
<accession>A0A9J6P5M4</accession>
<comment type="caution">
    <text evidence="1">The sequence shown here is derived from an EMBL/GenBank/DDBJ whole genome shotgun (WGS) entry which is preliminary data.</text>
</comment>
<evidence type="ECO:0000313" key="2">
    <source>
        <dbReference type="Proteomes" id="UP001056429"/>
    </source>
</evidence>
<reference evidence="1" key="2">
    <citation type="submission" date="2021-04" db="EMBL/GenBank/DDBJ databases">
        <authorList>
            <person name="Dong X."/>
        </authorList>
    </citation>
    <scope>NUCLEOTIDE SEQUENCE</scope>
    <source>
        <strain evidence="1">ZWT</strain>
    </source>
</reference>
<organism evidence="1 2">
    <name type="scientific">Oceanirhabdus seepicola</name>
    <dbReference type="NCBI Taxonomy" id="2828781"/>
    <lineage>
        <taxon>Bacteria</taxon>
        <taxon>Bacillati</taxon>
        <taxon>Bacillota</taxon>
        <taxon>Clostridia</taxon>
        <taxon>Eubacteriales</taxon>
        <taxon>Clostridiaceae</taxon>
        <taxon>Oceanirhabdus</taxon>
    </lineage>
</organism>
<dbReference type="SUPFAM" id="SSF56300">
    <property type="entry name" value="Metallo-dependent phosphatases"/>
    <property type="match status" value="1"/>
</dbReference>
<evidence type="ECO:0008006" key="3">
    <source>
        <dbReference type="Google" id="ProtNLM"/>
    </source>
</evidence>
<evidence type="ECO:0000313" key="1">
    <source>
        <dbReference type="EMBL" id="MCM1991425.1"/>
    </source>
</evidence>
<dbReference type="InterPro" id="IPR029052">
    <property type="entry name" value="Metallo-depent_PP-like"/>
</dbReference>
<gene>
    <name evidence="1" type="ORF">KDK92_16950</name>
</gene>
<keyword evidence="2" id="KW-1185">Reference proteome</keyword>
<dbReference type="EMBL" id="JAGSOJ010000003">
    <property type="protein sequence ID" value="MCM1991425.1"/>
    <property type="molecule type" value="Genomic_DNA"/>
</dbReference>
<protein>
    <recommendedName>
        <fullName evidence="3">Calcineurin-like phosphoesterase domain-containing protein</fullName>
    </recommendedName>
</protein>
<proteinExistence type="predicted"/>
<reference evidence="1" key="1">
    <citation type="journal article" date="2021" name="mSystems">
        <title>Bacteria and Archaea Synergistically Convert Glycine Betaine to Biogenic Methane in the Formosa Cold Seep of the South China Sea.</title>
        <authorList>
            <person name="Li L."/>
            <person name="Zhang W."/>
            <person name="Zhang S."/>
            <person name="Song L."/>
            <person name="Sun Q."/>
            <person name="Zhang H."/>
            <person name="Xiang H."/>
            <person name="Dong X."/>
        </authorList>
    </citation>
    <scope>NUCLEOTIDE SEQUENCE</scope>
    <source>
        <strain evidence="1">ZWT</strain>
    </source>
</reference>
<dbReference type="Proteomes" id="UP001056429">
    <property type="component" value="Unassembled WGS sequence"/>
</dbReference>